<accession>A0A9P7CB19</accession>
<dbReference type="Proteomes" id="UP000717996">
    <property type="component" value="Unassembled WGS sequence"/>
</dbReference>
<dbReference type="EMBL" id="JAANIT010000789">
    <property type="protein sequence ID" value="KAG1544474.1"/>
    <property type="molecule type" value="Genomic_DNA"/>
</dbReference>
<name>A0A9P7CB19_RHIOR</name>
<reference evidence="1" key="1">
    <citation type="journal article" date="2020" name="Microb. Genom.">
        <title>Genetic diversity of clinical and environmental Mucorales isolates obtained from an investigation of mucormycosis cases among solid organ transplant recipients.</title>
        <authorList>
            <person name="Nguyen M.H."/>
            <person name="Kaul D."/>
            <person name="Muto C."/>
            <person name="Cheng S.J."/>
            <person name="Richter R.A."/>
            <person name="Bruno V.M."/>
            <person name="Liu G."/>
            <person name="Beyhan S."/>
            <person name="Sundermann A.J."/>
            <person name="Mounaud S."/>
            <person name="Pasculle A.W."/>
            <person name="Nierman W.C."/>
            <person name="Driscoll E."/>
            <person name="Cumbie R."/>
            <person name="Clancy C.J."/>
            <person name="Dupont C.L."/>
        </authorList>
    </citation>
    <scope>NUCLEOTIDE SEQUENCE</scope>
    <source>
        <strain evidence="1">GL16</strain>
    </source>
</reference>
<gene>
    <name evidence="1" type="ORF">G6F51_006040</name>
</gene>
<evidence type="ECO:0000313" key="2">
    <source>
        <dbReference type="Proteomes" id="UP000717996"/>
    </source>
</evidence>
<organism evidence="1 2">
    <name type="scientific">Rhizopus oryzae</name>
    <name type="common">Mucormycosis agent</name>
    <name type="synonym">Rhizopus arrhizus var. delemar</name>
    <dbReference type="NCBI Taxonomy" id="64495"/>
    <lineage>
        <taxon>Eukaryota</taxon>
        <taxon>Fungi</taxon>
        <taxon>Fungi incertae sedis</taxon>
        <taxon>Mucoromycota</taxon>
        <taxon>Mucoromycotina</taxon>
        <taxon>Mucoromycetes</taxon>
        <taxon>Mucorales</taxon>
        <taxon>Mucorineae</taxon>
        <taxon>Rhizopodaceae</taxon>
        <taxon>Rhizopus</taxon>
    </lineage>
</organism>
<evidence type="ECO:0000313" key="1">
    <source>
        <dbReference type="EMBL" id="KAG1544474.1"/>
    </source>
</evidence>
<protein>
    <submittedName>
        <fullName evidence="1">Uncharacterized protein</fullName>
    </submittedName>
</protein>
<sequence length="100" mass="11704">MELVQFVDKSYREILEKLLPVLQKKSKWSYISAAALLITIQQIYSYLHVPKKFRHIPSVSSLAMAMSFLRHESQADRFKRIIQPVMNKGNGVYVVCIRDY</sequence>
<dbReference type="OrthoDB" id="2207787at2759"/>
<dbReference type="AlphaFoldDB" id="A0A9P7CB19"/>
<comment type="caution">
    <text evidence="1">The sequence shown here is derived from an EMBL/GenBank/DDBJ whole genome shotgun (WGS) entry which is preliminary data.</text>
</comment>
<proteinExistence type="predicted"/>